<dbReference type="GO" id="GO:0046872">
    <property type="term" value="F:metal ion binding"/>
    <property type="evidence" value="ECO:0007669"/>
    <property type="project" value="UniProtKB-KW"/>
</dbReference>
<evidence type="ECO:0000256" key="2">
    <source>
        <dbReference type="ARBA" id="ARBA00022485"/>
    </source>
</evidence>
<reference evidence="9" key="1">
    <citation type="submission" date="2017-05" db="EMBL/GenBank/DDBJ databases">
        <authorList>
            <person name="Sung H."/>
        </authorList>
    </citation>
    <scope>NUCLEOTIDE SEQUENCE [LARGE SCALE GENOMIC DNA]</scope>
    <source>
        <strain evidence="9">AR23208</strain>
    </source>
</reference>
<dbReference type="SFLD" id="SFLDG01386">
    <property type="entry name" value="main_SPASM_domain-containing"/>
    <property type="match status" value="1"/>
</dbReference>
<dbReference type="PANTHER" id="PTHR43787">
    <property type="entry name" value="FEMO COFACTOR BIOSYNTHESIS PROTEIN NIFB-RELATED"/>
    <property type="match status" value="1"/>
</dbReference>
<dbReference type="SFLD" id="SFLDS00029">
    <property type="entry name" value="Radical_SAM"/>
    <property type="match status" value="1"/>
</dbReference>
<dbReference type="KEGG" id="tum:CBW65_18155"/>
<dbReference type="InterPro" id="IPR023885">
    <property type="entry name" value="4Fe4S-binding_SPASM_dom"/>
</dbReference>
<keyword evidence="2" id="KW-0004">4Fe-4S</keyword>
<keyword evidence="3" id="KW-0949">S-adenosyl-L-methionine</keyword>
<dbReference type="Proteomes" id="UP000195437">
    <property type="component" value="Chromosome"/>
</dbReference>
<keyword evidence="9" id="KW-1185">Reference proteome</keyword>
<dbReference type="CDD" id="cd01335">
    <property type="entry name" value="Radical_SAM"/>
    <property type="match status" value="1"/>
</dbReference>
<dbReference type="GO" id="GO:0016491">
    <property type="term" value="F:oxidoreductase activity"/>
    <property type="evidence" value="ECO:0007669"/>
    <property type="project" value="InterPro"/>
</dbReference>
<dbReference type="SFLD" id="SFLDG01384">
    <property type="entry name" value="thioether_bond_formation_requi"/>
    <property type="match status" value="1"/>
</dbReference>
<dbReference type="Gene3D" id="3.20.20.70">
    <property type="entry name" value="Aldolase class I"/>
    <property type="match status" value="1"/>
</dbReference>
<comment type="cofactor">
    <cofactor evidence="1">
        <name>[4Fe-4S] cluster</name>
        <dbReference type="ChEBI" id="CHEBI:49883"/>
    </cofactor>
</comment>
<evidence type="ECO:0000313" key="9">
    <source>
        <dbReference type="Proteomes" id="UP000195437"/>
    </source>
</evidence>
<dbReference type="SFLD" id="SFLDG01067">
    <property type="entry name" value="SPASM/twitch_domain_containing"/>
    <property type="match status" value="1"/>
</dbReference>
<dbReference type="AlphaFoldDB" id="A0A1Y0ITJ6"/>
<dbReference type="PANTHER" id="PTHR43787:SF3">
    <property type="entry name" value="ARYLSULFATASE REGULATORY PROTEIN"/>
    <property type="match status" value="1"/>
</dbReference>
<sequence>MTGAIAVVEPGQREAVQQTLRTGLHGPAATELEEGLVEGGFLVGASVDEQKVNDFKRFSSKYRTDHYGLILMPTEECNFRCVYCYEDFLRGEMTPEVQQAVIEHVRLKARTVESLDIAWFGGEPLEGYRALCNISQEVVKICAENGVELTASMTTNGYLLTKERMETLNRFHINRFQITIDGPRDMHDTRRILKGGGPTYDRVLENLKAVRTTDLDFHIRIRCNFDKMSSERASELIHELHAICEGDARFEMYFFPIGKWGGDNDEDLFIYTNKNEAYERSYELQAEANCFFPNGTFHSGALEPMGSVCYAAMPNSVVIGSDGSLYKCTVAFDDPINQIGRLQADGTLAIDEHKFALWVTSDSTDDKQCKSCFFQPACQGASCPLSRFRTGKSPCPPTKKNITKVLEVLIAVEENPVTEA</sequence>
<dbReference type="SUPFAM" id="SSF102114">
    <property type="entry name" value="Radical SAM enzymes"/>
    <property type="match status" value="1"/>
</dbReference>
<evidence type="ECO:0000256" key="1">
    <source>
        <dbReference type="ARBA" id="ARBA00001966"/>
    </source>
</evidence>
<dbReference type="InterPro" id="IPR023867">
    <property type="entry name" value="Sulphatase_maturase_rSAM"/>
</dbReference>
<name>A0A1Y0ITJ6_9BACL</name>
<gene>
    <name evidence="8" type="ORF">CBW65_18155</name>
</gene>
<evidence type="ECO:0000256" key="4">
    <source>
        <dbReference type="ARBA" id="ARBA00022723"/>
    </source>
</evidence>
<protein>
    <recommendedName>
        <fullName evidence="7">Radical SAM core domain-containing protein</fullName>
    </recommendedName>
</protein>
<accession>A0A1Y0ITJ6</accession>
<evidence type="ECO:0000259" key="7">
    <source>
        <dbReference type="PROSITE" id="PS51918"/>
    </source>
</evidence>
<dbReference type="GO" id="GO:0051539">
    <property type="term" value="F:4 iron, 4 sulfur cluster binding"/>
    <property type="evidence" value="ECO:0007669"/>
    <property type="project" value="UniProtKB-KW"/>
</dbReference>
<keyword evidence="5" id="KW-0408">Iron</keyword>
<evidence type="ECO:0000256" key="5">
    <source>
        <dbReference type="ARBA" id="ARBA00023004"/>
    </source>
</evidence>
<keyword evidence="6" id="KW-0411">Iron-sulfur</keyword>
<dbReference type="InterPro" id="IPR007197">
    <property type="entry name" value="rSAM"/>
</dbReference>
<dbReference type="Pfam" id="PF04055">
    <property type="entry name" value="Radical_SAM"/>
    <property type="match status" value="1"/>
</dbReference>
<keyword evidence="4" id="KW-0479">Metal-binding</keyword>
<proteinExistence type="predicted"/>
<evidence type="ECO:0000313" key="8">
    <source>
        <dbReference type="EMBL" id="ARU62684.1"/>
    </source>
</evidence>
<dbReference type="InterPro" id="IPR013785">
    <property type="entry name" value="Aldolase_TIM"/>
</dbReference>
<organism evidence="8 9">
    <name type="scientific">Tumebacillus avium</name>
    <dbReference type="NCBI Taxonomy" id="1903704"/>
    <lineage>
        <taxon>Bacteria</taxon>
        <taxon>Bacillati</taxon>
        <taxon>Bacillota</taxon>
        <taxon>Bacilli</taxon>
        <taxon>Bacillales</taxon>
        <taxon>Alicyclobacillaceae</taxon>
        <taxon>Tumebacillus</taxon>
    </lineage>
</organism>
<feature type="domain" description="Radical SAM core" evidence="7">
    <location>
        <begin position="63"/>
        <end position="293"/>
    </location>
</feature>
<evidence type="ECO:0000256" key="3">
    <source>
        <dbReference type="ARBA" id="ARBA00022691"/>
    </source>
</evidence>
<dbReference type="PROSITE" id="PS51918">
    <property type="entry name" value="RADICAL_SAM"/>
    <property type="match status" value="1"/>
</dbReference>
<dbReference type="UniPathway" id="UPA00782"/>
<dbReference type="InterPro" id="IPR058240">
    <property type="entry name" value="rSAM_sf"/>
</dbReference>
<evidence type="ECO:0000256" key="6">
    <source>
        <dbReference type="ARBA" id="ARBA00023014"/>
    </source>
</evidence>
<dbReference type="NCBIfam" id="TIGR04085">
    <property type="entry name" value="rSAM_more_4Fe4S"/>
    <property type="match status" value="1"/>
</dbReference>
<dbReference type="EMBL" id="CP021434">
    <property type="protein sequence ID" value="ARU62684.1"/>
    <property type="molecule type" value="Genomic_DNA"/>
</dbReference>